<evidence type="ECO:0000256" key="1">
    <source>
        <dbReference type="ARBA" id="ARBA00023125"/>
    </source>
</evidence>
<dbReference type="InterPro" id="IPR011051">
    <property type="entry name" value="RmlC_Cupin_sf"/>
</dbReference>
<dbReference type="Proteomes" id="UP000282957">
    <property type="component" value="Unassembled WGS sequence"/>
</dbReference>
<protein>
    <submittedName>
        <fullName evidence="3">XRE family transcriptional regulator</fullName>
    </submittedName>
</protein>
<dbReference type="InterPro" id="IPR050807">
    <property type="entry name" value="TransReg_Diox_bact_type"/>
</dbReference>
<dbReference type="Gene3D" id="1.10.260.40">
    <property type="entry name" value="lambda repressor-like DNA-binding domains"/>
    <property type="match status" value="1"/>
</dbReference>
<dbReference type="OrthoDB" id="9805356at2"/>
<dbReference type="SUPFAM" id="SSF47413">
    <property type="entry name" value="lambda repressor-like DNA-binding domains"/>
    <property type="match status" value="1"/>
</dbReference>
<dbReference type="GO" id="GO:0003677">
    <property type="term" value="F:DNA binding"/>
    <property type="evidence" value="ECO:0007669"/>
    <property type="project" value="UniProtKB-KW"/>
</dbReference>
<proteinExistence type="predicted"/>
<dbReference type="PANTHER" id="PTHR46797">
    <property type="entry name" value="HTH-TYPE TRANSCRIPTIONAL REGULATOR"/>
    <property type="match status" value="1"/>
</dbReference>
<dbReference type="InterPro" id="IPR014710">
    <property type="entry name" value="RmlC-like_jellyroll"/>
</dbReference>
<keyword evidence="4" id="KW-1185">Reference proteome</keyword>
<dbReference type="Pfam" id="PF07883">
    <property type="entry name" value="Cupin_2"/>
    <property type="match status" value="1"/>
</dbReference>
<dbReference type="Pfam" id="PF13560">
    <property type="entry name" value="HTH_31"/>
    <property type="match status" value="1"/>
</dbReference>
<dbReference type="InterPro" id="IPR001387">
    <property type="entry name" value="Cro/C1-type_HTH"/>
</dbReference>
<sequence length="197" mass="21240">MDQARLVARQIGARLRAARAAAGLTLQQLGDQAGLSAAFLSRVERGEATPSIANLIAVAQRLAMPLRDLFEDEVPQAPQGYAVSRLNARAAAEQIQAAGYRFHWLSGDLPQPRLSAFLLEFPVTTDPSATLLEHEGEEILYLLEGSLEFRIGEDVLVLAPGDCVHLLGDRPHMGRNIGTVPARLLMVVTPPGAVHQP</sequence>
<evidence type="ECO:0000259" key="2">
    <source>
        <dbReference type="PROSITE" id="PS50943"/>
    </source>
</evidence>
<dbReference type="SUPFAM" id="SSF51182">
    <property type="entry name" value="RmlC-like cupins"/>
    <property type="match status" value="1"/>
</dbReference>
<name>A0A437MGQ9_9PROT</name>
<dbReference type="Gene3D" id="2.60.120.10">
    <property type="entry name" value="Jelly Rolls"/>
    <property type="match status" value="1"/>
</dbReference>
<dbReference type="GO" id="GO:0003700">
    <property type="term" value="F:DNA-binding transcription factor activity"/>
    <property type="evidence" value="ECO:0007669"/>
    <property type="project" value="TreeGrafter"/>
</dbReference>
<dbReference type="SMART" id="SM00530">
    <property type="entry name" value="HTH_XRE"/>
    <property type="match status" value="1"/>
</dbReference>
<accession>A0A437MGQ9</accession>
<dbReference type="CDD" id="cd02209">
    <property type="entry name" value="cupin_XRE_C"/>
    <property type="match status" value="1"/>
</dbReference>
<dbReference type="GO" id="GO:0005829">
    <property type="term" value="C:cytosol"/>
    <property type="evidence" value="ECO:0007669"/>
    <property type="project" value="TreeGrafter"/>
</dbReference>
<keyword evidence="1" id="KW-0238">DNA-binding</keyword>
<reference evidence="3 4" key="1">
    <citation type="submission" date="2019-01" db="EMBL/GenBank/DDBJ databases">
        <authorList>
            <person name="Chen W.-M."/>
        </authorList>
    </citation>
    <scope>NUCLEOTIDE SEQUENCE [LARGE SCALE GENOMIC DNA]</scope>
    <source>
        <strain evidence="3 4">CCP-6</strain>
    </source>
</reference>
<dbReference type="InterPro" id="IPR013096">
    <property type="entry name" value="Cupin_2"/>
</dbReference>
<dbReference type="AlphaFoldDB" id="A0A437MGQ9"/>
<evidence type="ECO:0000313" key="3">
    <source>
        <dbReference type="EMBL" id="RVT96802.1"/>
    </source>
</evidence>
<dbReference type="RefSeq" id="WP_127787451.1">
    <property type="nucleotide sequence ID" value="NZ_SACL01000003.1"/>
</dbReference>
<gene>
    <name evidence="3" type="ORF">EOD42_10370</name>
</gene>
<organism evidence="3 4">
    <name type="scientific">Rhodovarius crocodyli</name>
    <dbReference type="NCBI Taxonomy" id="1979269"/>
    <lineage>
        <taxon>Bacteria</taxon>
        <taxon>Pseudomonadati</taxon>
        <taxon>Pseudomonadota</taxon>
        <taxon>Alphaproteobacteria</taxon>
        <taxon>Acetobacterales</taxon>
        <taxon>Roseomonadaceae</taxon>
        <taxon>Rhodovarius</taxon>
    </lineage>
</organism>
<comment type="caution">
    <text evidence="3">The sequence shown here is derived from an EMBL/GenBank/DDBJ whole genome shotgun (WGS) entry which is preliminary data.</text>
</comment>
<evidence type="ECO:0000313" key="4">
    <source>
        <dbReference type="Proteomes" id="UP000282957"/>
    </source>
</evidence>
<dbReference type="PROSITE" id="PS50943">
    <property type="entry name" value="HTH_CROC1"/>
    <property type="match status" value="1"/>
</dbReference>
<feature type="domain" description="HTH cro/C1-type" evidence="2">
    <location>
        <begin position="15"/>
        <end position="69"/>
    </location>
</feature>
<dbReference type="CDD" id="cd00093">
    <property type="entry name" value="HTH_XRE"/>
    <property type="match status" value="1"/>
</dbReference>
<dbReference type="EMBL" id="SACL01000003">
    <property type="protein sequence ID" value="RVT96802.1"/>
    <property type="molecule type" value="Genomic_DNA"/>
</dbReference>
<dbReference type="PANTHER" id="PTHR46797:SF1">
    <property type="entry name" value="METHYLPHOSPHONATE SYNTHASE"/>
    <property type="match status" value="1"/>
</dbReference>
<dbReference type="InterPro" id="IPR010982">
    <property type="entry name" value="Lambda_DNA-bd_dom_sf"/>
</dbReference>